<evidence type="ECO:0000256" key="7">
    <source>
        <dbReference type="PIRSR" id="PIRSR621190-1"/>
    </source>
</evidence>
<feature type="chain" id="PRO_5040999366" evidence="11">
    <location>
        <begin position="38"/>
        <end position="707"/>
    </location>
</feature>
<keyword evidence="8" id="KW-0106">Calcium</keyword>
<dbReference type="InterPro" id="IPR006026">
    <property type="entry name" value="Peptidase_Metallo"/>
</dbReference>
<dbReference type="InterPro" id="IPR036365">
    <property type="entry name" value="PGBD-like_sf"/>
</dbReference>
<dbReference type="GO" id="GO:0031012">
    <property type="term" value="C:extracellular matrix"/>
    <property type="evidence" value="ECO:0007669"/>
    <property type="project" value="InterPro"/>
</dbReference>
<feature type="transmembrane region" description="Helical" evidence="10">
    <location>
        <begin position="591"/>
        <end position="609"/>
    </location>
</feature>
<feature type="binding site" evidence="8">
    <location>
        <position position="200"/>
    </location>
    <ligand>
        <name>Ca(2+)</name>
        <dbReference type="ChEBI" id="CHEBI:29108"/>
        <label>3</label>
    </ligand>
</feature>
<dbReference type="CTD" id="10893"/>
<comment type="similarity">
    <text evidence="1">Belongs to the peptidase M10A family.</text>
</comment>
<evidence type="ECO:0000256" key="1">
    <source>
        <dbReference type="ARBA" id="ARBA00010370"/>
    </source>
</evidence>
<dbReference type="SMART" id="SM00235">
    <property type="entry name" value="ZnMc"/>
    <property type="match status" value="1"/>
</dbReference>
<feature type="transmembrane region" description="Helical" evidence="10">
    <location>
        <begin position="615"/>
        <end position="637"/>
    </location>
</feature>
<proteinExistence type="inferred from homology"/>
<dbReference type="OrthoDB" id="406838at2759"/>
<accession>A0A9W2XUH6</accession>
<comment type="cofactor">
    <cofactor evidence="8">
        <name>Zn(2+)</name>
        <dbReference type="ChEBI" id="CHEBI:29105"/>
    </cofactor>
    <text evidence="8">Binds 2 Zn(2+) ions per subunit.</text>
</comment>
<dbReference type="SUPFAM" id="SSF47090">
    <property type="entry name" value="PGBD-like"/>
    <property type="match status" value="1"/>
</dbReference>
<dbReference type="GO" id="GO:0008270">
    <property type="term" value="F:zinc ion binding"/>
    <property type="evidence" value="ECO:0007669"/>
    <property type="project" value="InterPro"/>
</dbReference>
<reference evidence="14" key="1">
    <citation type="submission" date="2025-08" db="UniProtKB">
        <authorList>
            <consortium name="RefSeq"/>
        </authorList>
    </citation>
    <scope>IDENTIFICATION</scope>
</reference>
<dbReference type="Proteomes" id="UP000515150">
    <property type="component" value="Chromosome 5"/>
</dbReference>
<evidence type="ECO:0000313" key="14">
    <source>
        <dbReference type="RefSeq" id="XP_055365322.1"/>
    </source>
</evidence>
<feature type="transmembrane region" description="Helical" evidence="10">
    <location>
        <begin position="669"/>
        <end position="693"/>
    </location>
</feature>
<dbReference type="RefSeq" id="XP_055365322.1">
    <property type="nucleotide sequence ID" value="XM_055509347.1"/>
</dbReference>
<protein>
    <submittedName>
        <fullName evidence="14">Uncharacterized protein mmp24 isoform X1</fullName>
    </submittedName>
</protein>
<evidence type="ECO:0000256" key="6">
    <source>
        <dbReference type="ARBA" id="ARBA00023049"/>
    </source>
</evidence>
<evidence type="ECO:0000256" key="5">
    <source>
        <dbReference type="ARBA" id="ARBA00022833"/>
    </source>
</evidence>
<keyword evidence="13" id="KW-1185">Reference proteome</keyword>
<dbReference type="FunFam" id="3.40.390.10:FF:000005">
    <property type="entry name" value="Matrix metallopeptidase 16"/>
    <property type="match status" value="1"/>
</dbReference>
<dbReference type="InterPro" id="IPR024079">
    <property type="entry name" value="MetalloPept_cat_dom_sf"/>
</dbReference>
<dbReference type="CDD" id="cd04278">
    <property type="entry name" value="ZnMc_MMP"/>
    <property type="match status" value="1"/>
</dbReference>
<evidence type="ECO:0000256" key="2">
    <source>
        <dbReference type="ARBA" id="ARBA00022670"/>
    </source>
</evidence>
<sequence length="707" mass="81293">MATGGGGARRRRKAGLPRACWKTCCFPILLWVVSVCGEEKTLIVETWLKSYGYLLPHDVRTSDLRQEKAMQSAVAAMQRFYGIPVTGVLDETTIEWMRRPRCGVPDHPHTSRRQRNKRYALTGQKWRDKKISYSISNFTPKVGEKDTQRAIRQAFNVWQTVTPLSFQEVPYSEIKNEGKEADIMIFFASGFHGDSSPFDGEGGFLAHAYFPGAGIGGDTHFDSDEPWTLGNANHDGNDLFLVAVHELGHALGLEHSNDPSAIMAPFYQYMDTHNFKLPLDDLQGIQKIYGLPTAMLEPTRPLPTLPSRRTHSTSERKHERGSRPPRPPGDRPALPGNGKPNICDGNFNTVAFFRREMFVFKVSCSASTVRWMSQETLIMGCVSFGCETLTFCSFRRKGLRFEVITSVFLFIWPPSFSYLLLLYLHLHLFHLHLLLLNLLLLDVLLFLLLFLNLLLLDFLLLLLLLYLHLHLFHLHLLLLYLHLHLFHLHLLLLNLLLLDLLLFLDLLLLDFLLLPFLHLMLLLEHLFFLLLFLLLLHLLLLPLLHLILLLNLLLLDLLLFLLLFLNLLLLLPLLHLILLLLLLLFHLHLHLLLLLDLLYFILLFLNLLLLDLFFFHHLLLLLLLHLILLLDLLLLLLQLFHLHLFLLLHVFHLLLLLNLPLLLFACVRLLLFLLFFVVILSSLGVLDTAVTCFTASPSFRQALTHVT</sequence>
<keyword evidence="10" id="KW-0812">Transmembrane</keyword>
<feature type="binding site" evidence="8">
    <location>
        <position position="220"/>
    </location>
    <ligand>
        <name>Zn(2+)</name>
        <dbReference type="ChEBI" id="CHEBI:29105"/>
        <label>1</label>
    </ligand>
</feature>
<feature type="binding site" evidence="8">
    <location>
        <position position="225"/>
    </location>
    <ligand>
        <name>Ca(2+)</name>
        <dbReference type="ChEBI" id="CHEBI:29108"/>
        <label>3</label>
    </ligand>
</feature>
<dbReference type="PANTHER" id="PTHR10201:SF138">
    <property type="entry name" value="MATRIX METALLOPROTEINASE-24"/>
    <property type="match status" value="1"/>
</dbReference>
<feature type="binding site" evidence="8">
    <location>
        <position position="192"/>
    </location>
    <ligand>
        <name>Zn(2+)</name>
        <dbReference type="ChEBI" id="CHEBI:29105"/>
        <label>1</label>
    </ligand>
</feature>
<feature type="binding site" evidence="8">
    <location>
        <position position="216"/>
    </location>
    <ligand>
        <name>Ca(2+)</name>
        <dbReference type="ChEBI" id="CHEBI:29108"/>
        <label>2</label>
    </ligand>
</feature>
<feature type="binding site" evidence="8">
    <location>
        <position position="199"/>
    </location>
    <ligand>
        <name>Ca(2+)</name>
        <dbReference type="ChEBI" id="CHEBI:29108"/>
        <label>3</label>
    </ligand>
</feature>
<dbReference type="GO" id="GO:0030574">
    <property type="term" value="P:collagen catabolic process"/>
    <property type="evidence" value="ECO:0007669"/>
    <property type="project" value="TreeGrafter"/>
</dbReference>
<feature type="binding site" evidence="8">
    <location>
        <position position="194"/>
    </location>
    <ligand>
        <name>Zn(2+)</name>
        <dbReference type="ChEBI" id="CHEBI:29105"/>
        <label>1</label>
    </ligand>
</feature>
<dbReference type="AlphaFoldDB" id="A0A9W2XUH6"/>
<feature type="transmembrane region" description="Helical" evidence="10">
    <location>
        <begin position="558"/>
        <end position="584"/>
    </location>
</feature>
<feature type="binding site" evidence="8">
    <location>
        <position position="255"/>
    </location>
    <ligand>
        <name>Zn(2+)</name>
        <dbReference type="ChEBI" id="CHEBI:29105"/>
        <label>2</label>
        <note>catalytic</note>
    </ligand>
</feature>
<dbReference type="SUPFAM" id="SSF55486">
    <property type="entry name" value="Metalloproteases ('zincins'), catalytic domain"/>
    <property type="match status" value="1"/>
</dbReference>
<dbReference type="GO" id="GO:0004222">
    <property type="term" value="F:metalloendopeptidase activity"/>
    <property type="evidence" value="ECO:0007669"/>
    <property type="project" value="InterPro"/>
</dbReference>
<dbReference type="Gene3D" id="3.40.390.10">
    <property type="entry name" value="Collagenase (Catalytic Domain)"/>
    <property type="match status" value="1"/>
</dbReference>
<evidence type="ECO:0000259" key="12">
    <source>
        <dbReference type="SMART" id="SM00235"/>
    </source>
</evidence>
<evidence type="ECO:0000256" key="9">
    <source>
        <dbReference type="SAM" id="MobiDB-lite"/>
    </source>
</evidence>
<dbReference type="InterPro" id="IPR001818">
    <property type="entry name" value="Pept_M10_metallopeptidase"/>
</dbReference>
<feature type="transmembrane region" description="Helical" evidence="10">
    <location>
        <begin position="489"/>
        <end position="514"/>
    </location>
</feature>
<dbReference type="GO" id="GO:0005615">
    <property type="term" value="C:extracellular space"/>
    <property type="evidence" value="ECO:0007669"/>
    <property type="project" value="TreeGrafter"/>
</dbReference>
<dbReference type="Pfam" id="PF00413">
    <property type="entry name" value="Peptidase_M10"/>
    <property type="match status" value="1"/>
</dbReference>
<feature type="transmembrane region" description="Helical" evidence="10">
    <location>
        <begin position="526"/>
        <end position="552"/>
    </location>
</feature>
<feature type="transmembrane region" description="Helical" evidence="10">
    <location>
        <begin position="458"/>
        <end position="483"/>
    </location>
</feature>
<dbReference type="PRINTS" id="PR00138">
    <property type="entry name" value="MATRIXIN"/>
</dbReference>
<keyword evidence="3 8" id="KW-0479">Metal-binding</keyword>
<dbReference type="InterPro" id="IPR033739">
    <property type="entry name" value="M10A_MMP"/>
</dbReference>
<keyword evidence="4" id="KW-0378">Hydrolase</keyword>
<evidence type="ECO:0000256" key="11">
    <source>
        <dbReference type="SAM" id="SignalP"/>
    </source>
</evidence>
<feature type="binding site" evidence="8">
    <location>
        <position position="218"/>
    </location>
    <ligand>
        <name>Ca(2+)</name>
        <dbReference type="ChEBI" id="CHEBI:29108"/>
        <label>2</label>
    </ligand>
</feature>
<dbReference type="InterPro" id="IPR021190">
    <property type="entry name" value="Pept_M10A"/>
</dbReference>
<keyword evidence="11" id="KW-0732">Signal</keyword>
<comment type="cofactor">
    <cofactor evidence="8">
        <name>Ca(2+)</name>
        <dbReference type="ChEBI" id="CHEBI:29108"/>
    </cofactor>
    <text evidence="8">Can bind about 5 Ca(2+) ions per subunit.</text>
</comment>
<dbReference type="GeneID" id="114855115"/>
<feature type="compositionally biased region" description="Basic and acidic residues" evidence="9">
    <location>
        <begin position="312"/>
        <end position="322"/>
    </location>
</feature>
<keyword evidence="2" id="KW-0645">Protease</keyword>
<feature type="binding site" evidence="8">
    <location>
        <position position="263"/>
    </location>
    <ligand>
        <name>Zn(2+)</name>
        <dbReference type="ChEBI" id="CHEBI:29105"/>
        <label>2</label>
        <note>catalytic</note>
    </ligand>
</feature>
<feature type="binding site" evidence="8">
    <location>
        <position position="249"/>
    </location>
    <ligand>
        <name>Zn(2+)</name>
        <dbReference type="ChEBI" id="CHEBI:29105"/>
        <label>2</label>
        <note>catalytic</note>
    </ligand>
</feature>
<evidence type="ECO:0000256" key="3">
    <source>
        <dbReference type="ARBA" id="ARBA00022723"/>
    </source>
</evidence>
<feature type="active site" evidence="7">
    <location>
        <position position="246"/>
    </location>
</feature>
<feature type="region of interest" description="Disordered" evidence="9">
    <location>
        <begin position="296"/>
        <end position="340"/>
    </location>
</feature>
<dbReference type="InterPro" id="IPR002477">
    <property type="entry name" value="Peptidoglycan-bd-like"/>
</dbReference>
<name>A0A9W2XUH6_BETSP</name>
<keyword evidence="6" id="KW-0482">Metalloprotease</keyword>
<dbReference type="Pfam" id="PF01471">
    <property type="entry name" value="PG_binding_1"/>
    <property type="match status" value="1"/>
</dbReference>
<feature type="transmembrane region" description="Helical" evidence="10">
    <location>
        <begin position="644"/>
        <end position="663"/>
    </location>
</feature>
<dbReference type="PANTHER" id="PTHR10201">
    <property type="entry name" value="MATRIX METALLOPROTEINASE"/>
    <property type="match status" value="1"/>
</dbReference>
<keyword evidence="10" id="KW-0472">Membrane</keyword>
<evidence type="ECO:0000313" key="13">
    <source>
        <dbReference type="Proteomes" id="UP000515150"/>
    </source>
</evidence>
<keyword evidence="5 8" id="KW-0862">Zinc</keyword>
<evidence type="ECO:0000256" key="10">
    <source>
        <dbReference type="SAM" id="Phobius"/>
    </source>
</evidence>
<feature type="binding site" evidence="8">
    <location>
        <position position="182"/>
    </location>
    <ligand>
        <name>Ca(2+)</name>
        <dbReference type="ChEBI" id="CHEBI:29108"/>
        <label>2</label>
    </ligand>
</feature>
<evidence type="ECO:0000256" key="4">
    <source>
        <dbReference type="ARBA" id="ARBA00022801"/>
    </source>
</evidence>
<gene>
    <name evidence="14" type="primary">mmp24</name>
</gene>
<feature type="transmembrane region" description="Helical" evidence="10">
    <location>
        <begin position="429"/>
        <end position="451"/>
    </location>
</feature>
<feature type="binding site" evidence="8">
    <location>
        <position position="222"/>
    </location>
    <ligand>
        <name>Ca(2+)</name>
        <dbReference type="ChEBI" id="CHEBI:29108"/>
        <label>3</label>
    </ligand>
</feature>
<feature type="signal peptide" evidence="11">
    <location>
        <begin position="1"/>
        <end position="37"/>
    </location>
</feature>
<dbReference type="GO" id="GO:0030198">
    <property type="term" value="P:extracellular matrix organization"/>
    <property type="evidence" value="ECO:0007669"/>
    <property type="project" value="TreeGrafter"/>
</dbReference>
<dbReference type="GO" id="GO:0006508">
    <property type="term" value="P:proteolysis"/>
    <property type="evidence" value="ECO:0007669"/>
    <property type="project" value="UniProtKB-KW"/>
</dbReference>
<organism evidence="13 14">
    <name type="scientific">Betta splendens</name>
    <name type="common">Siamese fighting fish</name>
    <dbReference type="NCBI Taxonomy" id="158456"/>
    <lineage>
        <taxon>Eukaryota</taxon>
        <taxon>Metazoa</taxon>
        <taxon>Chordata</taxon>
        <taxon>Craniata</taxon>
        <taxon>Vertebrata</taxon>
        <taxon>Euteleostomi</taxon>
        <taxon>Actinopterygii</taxon>
        <taxon>Neopterygii</taxon>
        <taxon>Teleostei</taxon>
        <taxon>Neoteleostei</taxon>
        <taxon>Acanthomorphata</taxon>
        <taxon>Anabantaria</taxon>
        <taxon>Anabantiformes</taxon>
        <taxon>Anabantoidei</taxon>
        <taxon>Osphronemidae</taxon>
        <taxon>Betta</taxon>
    </lineage>
</organism>
<feature type="binding site" description="in inhibited form" evidence="8">
    <location>
        <position position="102"/>
    </location>
    <ligand>
        <name>Zn(2+)</name>
        <dbReference type="ChEBI" id="CHEBI:29105"/>
        <label>2</label>
        <note>catalytic</note>
    </ligand>
</feature>
<feature type="transmembrane region" description="Helical" evidence="10">
    <location>
        <begin position="403"/>
        <end position="423"/>
    </location>
</feature>
<feature type="binding site" evidence="8">
    <location>
        <position position="225"/>
    </location>
    <ligand>
        <name>Ca(2+)</name>
        <dbReference type="ChEBI" id="CHEBI:29108"/>
        <label>1</label>
    </ligand>
</feature>
<feature type="binding site" evidence="8">
    <location>
        <position position="207"/>
    </location>
    <ligand>
        <name>Zn(2+)</name>
        <dbReference type="ChEBI" id="CHEBI:29105"/>
        <label>1</label>
    </ligand>
</feature>
<evidence type="ECO:0000256" key="8">
    <source>
        <dbReference type="PIRSR" id="PIRSR621190-2"/>
    </source>
</evidence>
<feature type="domain" description="Peptidase metallopeptidase" evidence="12">
    <location>
        <begin position="122"/>
        <end position="291"/>
    </location>
</feature>
<feature type="binding site" evidence="8">
    <location>
        <position position="245"/>
    </location>
    <ligand>
        <name>Zn(2+)</name>
        <dbReference type="ChEBI" id="CHEBI:29105"/>
        <label>2</label>
        <note>catalytic</note>
    </ligand>
</feature>
<keyword evidence="10" id="KW-1133">Transmembrane helix</keyword>
<dbReference type="GO" id="GO:0005886">
    <property type="term" value="C:plasma membrane"/>
    <property type="evidence" value="ECO:0007669"/>
    <property type="project" value="TreeGrafter"/>
</dbReference>